<proteinExistence type="predicted"/>
<dbReference type="AlphaFoldDB" id="A0AA92HB43"/>
<dbReference type="RefSeq" id="WP_116491948.1">
    <property type="nucleotide sequence ID" value="NZ_QDFR01000001.1"/>
</dbReference>
<protein>
    <submittedName>
        <fullName evidence="1">Uncharacterized protein</fullName>
    </submittedName>
</protein>
<organism evidence="1 2">
    <name type="scientific">Rhizobium rhizogenes</name>
    <name type="common">Agrobacterium rhizogenes</name>
    <dbReference type="NCBI Taxonomy" id="359"/>
    <lineage>
        <taxon>Bacteria</taxon>
        <taxon>Pseudomonadati</taxon>
        <taxon>Pseudomonadota</taxon>
        <taxon>Alphaproteobacteria</taxon>
        <taxon>Hyphomicrobiales</taxon>
        <taxon>Rhizobiaceae</taxon>
        <taxon>Rhizobium/Agrobacterium group</taxon>
        <taxon>Rhizobium</taxon>
    </lineage>
</organism>
<evidence type="ECO:0000313" key="1">
    <source>
        <dbReference type="EMBL" id="PVE57156.1"/>
    </source>
</evidence>
<evidence type="ECO:0000313" key="2">
    <source>
        <dbReference type="Proteomes" id="UP000244335"/>
    </source>
</evidence>
<comment type="caution">
    <text evidence="1">The sequence shown here is derived from an EMBL/GenBank/DDBJ whole genome shotgun (WGS) entry which is preliminary data.</text>
</comment>
<name>A0AA92HB43_RHIRH</name>
<reference evidence="1 2" key="1">
    <citation type="submission" date="2018-04" db="EMBL/GenBank/DDBJ databases">
        <authorList>
            <person name="Hagen T."/>
        </authorList>
    </citation>
    <scope>NUCLEOTIDE SEQUENCE [LARGE SCALE GENOMIC DNA]</scope>
    <source>
        <strain evidence="1 2">TPD7009</strain>
    </source>
</reference>
<gene>
    <name evidence="1" type="ORF">DC430_05375</name>
</gene>
<accession>A0AA92HB43</accession>
<dbReference type="Proteomes" id="UP000244335">
    <property type="component" value="Unassembled WGS sequence"/>
</dbReference>
<sequence length="265" mass="27263">MGLALISNEDKGASIREKLNRLLAMFTENRYAADTVPGATDDSAAGLEVGSKWFNQSTGIEYICRDATAGVASWVRQDNADFFGYISGNYYQGLNTLVSAGAAVVGGQIKFHPIVIKERVTISELAVRVTTAESGKAFQLAIYAADPATKLPSGSGLGATASMSAGTTGAMSAAIVGGNLTLNPGLYWVGINGDTTTAIFQAFGSNSTFIAALIGGTASQVASGTASSVSFLGNTQTFGTWPDLTGQGFSRGNNSGYAGIFFKVA</sequence>
<dbReference type="EMBL" id="QDFR01000001">
    <property type="protein sequence ID" value="PVE57156.1"/>
    <property type="molecule type" value="Genomic_DNA"/>
</dbReference>